<evidence type="ECO:0000313" key="2">
    <source>
        <dbReference type="EMBL" id="AYD49029.1"/>
    </source>
</evidence>
<evidence type="ECO:0008006" key="4">
    <source>
        <dbReference type="Google" id="ProtNLM"/>
    </source>
</evidence>
<keyword evidence="1" id="KW-0732">Signal</keyword>
<gene>
    <name evidence="2" type="ORF">D6B99_16250</name>
</gene>
<feature type="chain" id="PRO_5017230678" description="Conjugal transfer protein TraO" evidence="1">
    <location>
        <begin position="25"/>
        <end position="168"/>
    </location>
</feature>
<sequence>MKKLFPTLIITACILLFFTSRGIAQNPISDLSLSAGASTPNSKFISLSLETSSDNYSTWGAILDGIFYSNFLRKHYDWRSNDKILSLGIFYKGKLSSTKNFNSKFMLGGSGGSDNHSLIYFPFIGFEENFYLSDKLLFTVNQKVLYLSGYKDMEHWQPSLNLGFKVIL</sequence>
<accession>A0A386HTN0</accession>
<name>A0A386HTN0_9BACT</name>
<dbReference type="AlphaFoldDB" id="A0A386HTN0"/>
<evidence type="ECO:0000313" key="3">
    <source>
        <dbReference type="Proteomes" id="UP000266118"/>
    </source>
</evidence>
<dbReference type="EMBL" id="CP032489">
    <property type="protein sequence ID" value="AYD49029.1"/>
    <property type="molecule type" value="Genomic_DNA"/>
</dbReference>
<reference evidence="2 3" key="1">
    <citation type="submission" date="2018-09" db="EMBL/GenBank/DDBJ databases">
        <title>Arachidicoccus sp. nov., a bacterium isolated from soil.</title>
        <authorList>
            <person name="Weon H.-Y."/>
            <person name="Kwon S.-W."/>
            <person name="Lee S.A."/>
        </authorList>
    </citation>
    <scope>NUCLEOTIDE SEQUENCE [LARGE SCALE GENOMIC DNA]</scope>
    <source>
        <strain evidence="2 3">KIS59-12</strain>
    </source>
</reference>
<dbReference type="Proteomes" id="UP000266118">
    <property type="component" value="Chromosome"/>
</dbReference>
<proteinExistence type="predicted"/>
<dbReference type="RefSeq" id="WP_119990343.1">
    <property type="nucleotide sequence ID" value="NZ_CP032489.1"/>
</dbReference>
<protein>
    <recommendedName>
        <fullName evidence="4">Conjugal transfer protein TraO</fullName>
    </recommendedName>
</protein>
<organism evidence="2 3">
    <name type="scientific">Arachidicoccus soli</name>
    <dbReference type="NCBI Taxonomy" id="2341117"/>
    <lineage>
        <taxon>Bacteria</taxon>
        <taxon>Pseudomonadati</taxon>
        <taxon>Bacteroidota</taxon>
        <taxon>Chitinophagia</taxon>
        <taxon>Chitinophagales</taxon>
        <taxon>Chitinophagaceae</taxon>
        <taxon>Arachidicoccus</taxon>
    </lineage>
</organism>
<keyword evidence="3" id="KW-1185">Reference proteome</keyword>
<evidence type="ECO:0000256" key="1">
    <source>
        <dbReference type="SAM" id="SignalP"/>
    </source>
</evidence>
<dbReference type="KEGG" id="ark:D6B99_16250"/>
<feature type="signal peptide" evidence="1">
    <location>
        <begin position="1"/>
        <end position="24"/>
    </location>
</feature>